<evidence type="ECO:0000256" key="2">
    <source>
        <dbReference type="ARBA" id="ARBA00022723"/>
    </source>
</evidence>
<sequence length="386" mass="44218">MSLISKITTTLIIIWGANVNSEIPSYKQTGIGIANSFHNTHPKFSDLINIVSLTQEGYIQFLRYIVDVPVIDEFTFCVWFRSINLTNAHPLLSYSEDEKTRYIRAWISPHGKEVNLAIMEKRVFTIESNFREKKWYHLCQSWESSKGYWGYFLNGKLVLANYESKLKGVQIPKGGDIVVGQEYTDFDKGLDDGIEGDIFGFNMVLSSAEKHPDLTNVLIPPYNTQRRVYNQNVRDPQNMHRYSDVPNVLSYFTVGPNRFPKGMWDNGKNLLNNFWNLFGSEERIRIKQPHMSEEHYRHPFETGILVGNEAASKRITSYGIMSDINGVSQKPLGLQLVELSYNCALRKGSPLDHQKMLISWTSTPVRVFGGAILKNIRPFCFKQNAG</sequence>
<evidence type="ECO:0000256" key="4">
    <source>
        <dbReference type="ARBA" id="ARBA00023157"/>
    </source>
</evidence>
<protein>
    <recommendedName>
        <fullName evidence="7">Pentraxin (PTX) domain-containing protein</fullName>
    </recommendedName>
</protein>
<dbReference type="PANTHER" id="PTHR19277">
    <property type="entry name" value="PENTRAXIN"/>
    <property type="match status" value="1"/>
</dbReference>
<dbReference type="PRINTS" id="PR00895">
    <property type="entry name" value="PENTAXIN"/>
</dbReference>
<reference evidence="8 9" key="1">
    <citation type="journal article" date="2018" name="Elife">
        <title>Firefly genomes illuminate parallel origins of bioluminescence in beetles.</title>
        <authorList>
            <person name="Fallon T.R."/>
            <person name="Lower S.E."/>
            <person name="Chang C.H."/>
            <person name="Bessho-Uehara M."/>
            <person name="Martin G.J."/>
            <person name="Bewick A.J."/>
            <person name="Behringer M."/>
            <person name="Debat H.J."/>
            <person name="Wong I."/>
            <person name="Day J.C."/>
            <person name="Suvorov A."/>
            <person name="Silva C.J."/>
            <person name="Stanger-Hall K.F."/>
            <person name="Hall D.W."/>
            <person name="Schmitz R.J."/>
            <person name="Nelson D.R."/>
            <person name="Lewis S.M."/>
            <person name="Shigenobu S."/>
            <person name="Bybee S.M."/>
            <person name="Larracuente A.M."/>
            <person name="Oba Y."/>
            <person name="Weng J.K."/>
        </authorList>
    </citation>
    <scope>NUCLEOTIDE SEQUENCE [LARGE SCALE GENOMIC DNA]</scope>
    <source>
        <strain evidence="8">1611_PpyrPB1</strain>
        <tissue evidence="8">Whole body</tissue>
    </source>
</reference>
<evidence type="ECO:0000256" key="1">
    <source>
        <dbReference type="ARBA" id="ARBA00001913"/>
    </source>
</evidence>
<dbReference type="AlphaFoldDB" id="A0A5N4AKI7"/>
<organism evidence="8 9">
    <name type="scientific">Photinus pyralis</name>
    <name type="common">Common eastern firefly</name>
    <name type="synonym">Lampyris pyralis</name>
    <dbReference type="NCBI Taxonomy" id="7054"/>
    <lineage>
        <taxon>Eukaryota</taxon>
        <taxon>Metazoa</taxon>
        <taxon>Ecdysozoa</taxon>
        <taxon>Arthropoda</taxon>
        <taxon>Hexapoda</taxon>
        <taxon>Insecta</taxon>
        <taxon>Pterygota</taxon>
        <taxon>Neoptera</taxon>
        <taxon>Endopterygota</taxon>
        <taxon>Coleoptera</taxon>
        <taxon>Polyphaga</taxon>
        <taxon>Elateriformia</taxon>
        <taxon>Elateroidea</taxon>
        <taxon>Lampyridae</taxon>
        <taxon>Lampyrinae</taxon>
        <taxon>Photinus</taxon>
    </lineage>
</organism>
<dbReference type="InterPro" id="IPR030476">
    <property type="entry name" value="Pentaxin_CS"/>
</dbReference>
<dbReference type="InterPro" id="IPR051360">
    <property type="entry name" value="Neuronal_Pentraxin_Related"/>
</dbReference>
<dbReference type="PANTHER" id="PTHR19277:SF161">
    <property type="entry name" value="LAMININ G DOMAIN-CONTAINING PROTEIN"/>
    <property type="match status" value="1"/>
</dbReference>
<evidence type="ECO:0000256" key="5">
    <source>
        <dbReference type="ARBA" id="ARBA00023180"/>
    </source>
</evidence>
<accession>A0A5N4AKI7</accession>
<dbReference type="InterPro" id="IPR001759">
    <property type="entry name" value="PTX_dom"/>
</dbReference>
<comment type="cofactor">
    <cofactor evidence="1">
        <name>Ca(2+)</name>
        <dbReference type="ChEBI" id="CHEBI:29108"/>
    </cofactor>
</comment>
<dbReference type="OrthoDB" id="8871962at2759"/>
<dbReference type="Gene3D" id="2.60.120.200">
    <property type="match status" value="1"/>
</dbReference>
<comment type="caution">
    <text evidence="6">Lacks conserved residue(s) required for the propagation of feature annotation.</text>
</comment>
<keyword evidence="4" id="KW-1015">Disulfide bond</keyword>
<dbReference type="SMART" id="SM00159">
    <property type="entry name" value="PTX"/>
    <property type="match status" value="1"/>
</dbReference>
<dbReference type="PROSITE" id="PS51828">
    <property type="entry name" value="PTX_2"/>
    <property type="match status" value="1"/>
</dbReference>
<feature type="domain" description="Pentraxin (PTX)" evidence="7">
    <location>
        <begin position="47"/>
        <end position="260"/>
    </location>
</feature>
<dbReference type="Pfam" id="PF00354">
    <property type="entry name" value="Pentaxin"/>
    <property type="match status" value="1"/>
</dbReference>
<evidence type="ECO:0000313" key="9">
    <source>
        <dbReference type="Proteomes" id="UP000327044"/>
    </source>
</evidence>
<keyword evidence="2" id="KW-0479">Metal-binding</keyword>
<evidence type="ECO:0000313" key="8">
    <source>
        <dbReference type="EMBL" id="KAB0797829.1"/>
    </source>
</evidence>
<proteinExistence type="predicted"/>
<evidence type="ECO:0000256" key="3">
    <source>
        <dbReference type="ARBA" id="ARBA00022837"/>
    </source>
</evidence>
<gene>
    <name evidence="8" type="ORF">PPYR_08822</name>
</gene>
<keyword evidence="3" id="KW-0106">Calcium</keyword>
<evidence type="ECO:0000259" key="7">
    <source>
        <dbReference type="PROSITE" id="PS51828"/>
    </source>
</evidence>
<dbReference type="GO" id="GO:0046872">
    <property type="term" value="F:metal ion binding"/>
    <property type="evidence" value="ECO:0007669"/>
    <property type="project" value="UniProtKB-KW"/>
</dbReference>
<name>A0A5N4AKI7_PHOPY</name>
<keyword evidence="9" id="KW-1185">Reference proteome</keyword>
<dbReference type="PROSITE" id="PS00289">
    <property type="entry name" value="PTX_1"/>
    <property type="match status" value="1"/>
</dbReference>
<dbReference type="InParanoid" id="A0A5N4AKI7"/>
<comment type="caution">
    <text evidence="8">The sequence shown here is derived from an EMBL/GenBank/DDBJ whole genome shotgun (WGS) entry which is preliminary data.</text>
</comment>
<evidence type="ECO:0000256" key="6">
    <source>
        <dbReference type="PROSITE-ProRule" id="PRU01172"/>
    </source>
</evidence>
<keyword evidence="5" id="KW-0325">Glycoprotein</keyword>
<dbReference type="EMBL" id="VVIM01000006">
    <property type="protein sequence ID" value="KAB0797829.1"/>
    <property type="molecule type" value="Genomic_DNA"/>
</dbReference>
<dbReference type="SUPFAM" id="SSF49899">
    <property type="entry name" value="Concanavalin A-like lectins/glucanases"/>
    <property type="match status" value="1"/>
</dbReference>
<dbReference type="Proteomes" id="UP000327044">
    <property type="component" value="Unassembled WGS sequence"/>
</dbReference>
<dbReference type="InterPro" id="IPR013320">
    <property type="entry name" value="ConA-like_dom_sf"/>
</dbReference>